<protein>
    <submittedName>
        <fullName evidence="1">Uncharacterized protein</fullName>
    </submittedName>
</protein>
<dbReference type="AlphaFoldDB" id="A0A397Z7G8"/>
<dbReference type="EMBL" id="CM010633">
    <property type="protein sequence ID" value="RID59310.1"/>
    <property type="molecule type" value="Genomic_DNA"/>
</dbReference>
<organism evidence="1 2">
    <name type="scientific">Brassica campestris</name>
    <name type="common">Field mustard</name>
    <dbReference type="NCBI Taxonomy" id="3711"/>
    <lineage>
        <taxon>Eukaryota</taxon>
        <taxon>Viridiplantae</taxon>
        <taxon>Streptophyta</taxon>
        <taxon>Embryophyta</taxon>
        <taxon>Tracheophyta</taxon>
        <taxon>Spermatophyta</taxon>
        <taxon>Magnoliopsida</taxon>
        <taxon>eudicotyledons</taxon>
        <taxon>Gunneridae</taxon>
        <taxon>Pentapetalae</taxon>
        <taxon>rosids</taxon>
        <taxon>malvids</taxon>
        <taxon>Brassicales</taxon>
        <taxon>Brassicaceae</taxon>
        <taxon>Brassiceae</taxon>
        <taxon>Brassica</taxon>
    </lineage>
</organism>
<dbReference type="Proteomes" id="UP000264353">
    <property type="component" value="Chromosome A6"/>
</dbReference>
<gene>
    <name evidence="1" type="ORF">BRARA_F02547</name>
</gene>
<evidence type="ECO:0000313" key="2">
    <source>
        <dbReference type="Proteomes" id="UP000264353"/>
    </source>
</evidence>
<accession>A0A397Z7G8</accession>
<proteinExistence type="predicted"/>
<evidence type="ECO:0000313" key="1">
    <source>
        <dbReference type="EMBL" id="RID59310.1"/>
    </source>
</evidence>
<reference evidence="1 2" key="1">
    <citation type="submission" date="2018-06" db="EMBL/GenBank/DDBJ databases">
        <title>WGS assembly of Brassica rapa FPsc.</title>
        <authorList>
            <person name="Bowman J."/>
            <person name="Kohchi T."/>
            <person name="Yamato K."/>
            <person name="Jenkins J."/>
            <person name="Shu S."/>
            <person name="Ishizaki K."/>
            <person name="Yamaoka S."/>
            <person name="Nishihama R."/>
            <person name="Nakamura Y."/>
            <person name="Berger F."/>
            <person name="Adam C."/>
            <person name="Aki S."/>
            <person name="Althoff F."/>
            <person name="Araki T."/>
            <person name="Arteaga-Vazquez M."/>
            <person name="Balasubrmanian S."/>
            <person name="Bauer D."/>
            <person name="Boehm C."/>
            <person name="Briginshaw L."/>
            <person name="Caballero-Perez J."/>
            <person name="Catarino B."/>
            <person name="Chen F."/>
            <person name="Chiyoda S."/>
            <person name="Chovatia M."/>
            <person name="Davies K."/>
            <person name="Delmans M."/>
            <person name="Demura T."/>
            <person name="Dierschke T."/>
            <person name="Dolan L."/>
            <person name="Dorantes-Acosta A."/>
            <person name="Eklund D."/>
            <person name="Florent S."/>
            <person name="Flores-Sandoval E."/>
            <person name="Fujiyama A."/>
            <person name="Fukuzawa H."/>
            <person name="Galik B."/>
            <person name="Grimanelli D."/>
            <person name="Grimwood J."/>
            <person name="Grossniklaus U."/>
            <person name="Hamada T."/>
            <person name="Haseloff J."/>
            <person name="Hetherington A."/>
            <person name="Higo A."/>
            <person name="Hirakawa Y."/>
            <person name="Hundley H."/>
            <person name="Ikeda Y."/>
            <person name="Inoue K."/>
            <person name="Inoue S."/>
            <person name="Ishida S."/>
            <person name="Jia Q."/>
            <person name="Kakita M."/>
            <person name="Kanazawa T."/>
            <person name="Kawai Y."/>
            <person name="Kawashima T."/>
            <person name="Kennedy M."/>
            <person name="Kinose K."/>
            <person name="Kinoshita T."/>
            <person name="Kohara Y."/>
            <person name="Koide E."/>
            <person name="Komatsu K."/>
            <person name="Kopischke S."/>
            <person name="Kubo M."/>
            <person name="Kyozuka J."/>
            <person name="Lagercrantz U."/>
            <person name="Lin S."/>
            <person name="Lindquist E."/>
            <person name="Lipzen A."/>
            <person name="Lu C."/>
            <person name="Luna E."/>
            <person name="Martienssen R."/>
            <person name="Minamino N."/>
            <person name="Mizutani M."/>
            <person name="Mizutani M."/>
            <person name="Mochizuki N."/>
            <person name="Monte I."/>
            <person name="Mosher R."/>
            <person name="Nagasaki H."/>
            <person name="Nakagami H."/>
            <person name="Naramoto S."/>
            <person name="Nishitani K."/>
            <person name="Ohtani M."/>
            <person name="Okamoto T."/>
            <person name="Okumura M."/>
            <person name="Phillips J."/>
            <person name="Pollak B."/>
            <person name="Reinders A."/>
            <person name="Roevekamp M."/>
            <person name="Sano R."/>
            <person name="Sawa S."/>
            <person name="Schmid M."/>
            <person name="Shirakawa M."/>
            <person name="Solano R."/>
            <person name="Spunde A."/>
            <person name="Suetsugu N."/>
            <person name="Sugano S."/>
            <person name="Sugiyama A."/>
            <person name="Sun R."/>
            <person name="Suzuki Y."/>
            <person name="Takenaka M."/>
            <person name="Takezawa D."/>
            <person name="Tomogane H."/>
            <person name="Tsuzuki M."/>
            <person name="Ueda T."/>
            <person name="Umeda M."/>
            <person name="Ward J."/>
            <person name="Watanabe Y."/>
            <person name="Yazaki K."/>
            <person name="Yokoyama R."/>
            <person name="Yoshitake Y."/>
            <person name="Yotsui I."/>
            <person name="Zachgo S."/>
            <person name="Schmutz J."/>
        </authorList>
    </citation>
    <scope>NUCLEOTIDE SEQUENCE [LARGE SCALE GENOMIC DNA]</scope>
    <source>
        <strain evidence="2">cv. B-3</strain>
    </source>
</reference>
<sequence length="108" mass="12257">MEKQTCPYLFKKSSAKCTSDLEITFHSIILYRKWIIGMFLVDSSHLLLHHKRNIISFSLITVGQKQNNLNASRLQRLCCAPYSLDSNGLSSMIISSSFCNFVLPRSGL</sequence>
<name>A0A397Z7G8_BRACM</name>